<dbReference type="STRING" id="40998.A0A2P7ZQ37"/>
<dbReference type="PANTHER" id="PTHR44019:SF20">
    <property type="entry name" value="WD REPEAT-CONTAINING PROTEIN 55"/>
    <property type="match status" value="1"/>
</dbReference>
<dbReference type="Proteomes" id="UP000243723">
    <property type="component" value="Unassembled WGS sequence"/>
</dbReference>
<keyword evidence="8" id="KW-1185">Reference proteome</keyword>
<protein>
    <recommendedName>
        <fullName evidence="4">WD repeat-containing protein JIP5</fullName>
    </recommendedName>
    <alternativeName>
        <fullName evidence="5">WD repeat-containing protein jip5</fullName>
    </alternativeName>
</protein>
<keyword evidence="2" id="KW-0853">WD repeat</keyword>
<evidence type="ECO:0000256" key="2">
    <source>
        <dbReference type="ARBA" id="ARBA00022574"/>
    </source>
</evidence>
<gene>
    <name evidence="7" type="ORF">B9Z65_266</name>
</gene>
<dbReference type="SUPFAM" id="SSF50978">
    <property type="entry name" value="WD40 repeat-like"/>
    <property type="match status" value="1"/>
</dbReference>
<comment type="similarity">
    <text evidence="1">Belongs to the WD repeat WDR55 family.</text>
</comment>
<evidence type="ECO:0000256" key="3">
    <source>
        <dbReference type="ARBA" id="ARBA00022737"/>
    </source>
</evidence>
<dbReference type="InterPro" id="IPR050505">
    <property type="entry name" value="WDR55/POC1"/>
</dbReference>
<feature type="compositionally biased region" description="Acidic residues" evidence="6">
    <location>
        <begin position="386"/>
        <end position="404"/>
    </location>
</feature>
<comment type="caution">
    <text evidence="7">The sequence shown here is derived from an EMBL/GenBank/DDBJ whole genome shotgun (WGS) entry which is preliminary data.</text>
</comment>
<feature type="compositionally biased region" description="Basic residues" evidence="6">
    <location>
        <begin position="410"/>
        <end position="419"/>
    </location>
</feature>
<dbReference type="InterPro" id="IPR001680">
    <property type="entry name" value="WD40_rpt"/>
</dbReference>
<feature type="region of interest" description="Disordered" evidence="6">
    <location>
        <begin position="367"/>
        <end position="436"/>
    </location>
</feature>
<sequence>MFDTICTLPLTSDLFCQTLHPSEPILATGLASGHVSVYRLPSISHSDGSATSDDAISSSSNGLGEIATSWRTRRHEYSCRSLAFTIDGSGLFSAGADGIVKFADTETGRVKDKIAVPRDPSTGNIDSPSLIHALSPQTFLLATDSSALHLYDLRVSGKAGTGADGWTKRKPSQTHHPHTDYISSLTPLPPSEASTSGFSKQWVSTGGTTLAVTDLRRGVLVQSEDQEELLLSSCMVSGLSAKGTSTGEKVIVGGGAGVLTLWERGQWDDQDERIVVDKGFDKPSGGESLDVLEVLPDGVGPVGKVVAVGLGDGRVRFVQIGQNKVIDQLRHDDVEGVVGLGFDVEGRLITGGGSTIKVWHEKVDEDNGAYVEPGKSPVNSKLSIYEDSDKEDSSDEEESDDSDKEEGGPKRKKRRKGGKGGHLNGAAGNFSFTGLD</sequence>
<evidence type="ECO:0000313" key="8">
    <source>
        <dbReference type="Proteomes" id="UP000243723"/>
    </source>
</evidence>
<dbReference type="OrthoDB" id="2288928at2759"/>
<evidence type="ECO:0000313" key="7">
    <source>
        <dbReference type="EMBL" id="PSK50322.1"/>
    </source>
</evidence>
<accession>A0A2P7ZQ37</accession>
<keyword evidence="3" id="KW-0677">Repeat</keyword>
<evidence type="ECO:0000256" key="4">
    <source>
        <dbReference type="ARBA" id="ARBA00039238"/>
    </source>
</evidence>
<evidence type="ECO:0000256" key="5">
    <source>
        <dbReference type="ARBA" id="ARBA00039514"/>
    </source>
</evidence>
<feature type="region of interest" description="Disordered" evidence="6">
    <location>
        <begin position="162"/>
        <end position="183"/>
    </location>
</feature>
<proteinExistence type="inferred from homology"/>
<dbReference type="AlphaFoldDB" id="A0A2P7ZQ37"/>
<dbReference type="InterPro" id="IPR036322">
    <property type="entry name" value="WD40_repeat_dom_sf"/>
</dbReference>
<evidence type="ECO:0000256" key="6">
    <source>
        <dbReference type="SAM" id="MobiDB-lite"/>
    </source>
</evidence>
<dbReference type="Pfam" id="PF00400">
    <property type="entry name" value="WD40"/>
    <property type="match status" value="1"/>
</dbReference>
<reference evidence="7 8" key="1">
    <citation type="submission" date="2017-05" db="EMBL/GenBank/DDBJ databases">
        <title>Draft genome sequence of Elsinoe australis.</title>
        <authorList>
            <person name="Cheng Q."/>
        </authorList>
    </citation>
    <scope>NUCLEOTIDE SEQUENCE [LARGE SCALE GENOMIC DNA]</scope>
    <source>
        <strain evidence="7 8">NL1</strain>
    </source>
</reference>
<organism evidence="7 8">
    <name type="scientific">Elsinoe australis</name>
    <dbReference type="NCBI Taxonomy" id="40998"/>
    <lineage>
        <taxon>Eukaryota</taxon>
        <taxon>Fungi</taxon>
        <taxon>Dikarya</taxon>
        <taxon>Ascomycota</taxon>
        <taxon>Pezizomycotina</taxon>
        <taxon>Dothideomycetes</taxon>
        <taxon>Dothideomycetidae</taxon>
        <taxon>Myriangiales</taxon>
        <taxon>Elsinoaceae</taxon>
        <taxon>Elsinoe</taxon>
    </lineage>
</organism>
<dbReference type="InterPro" id="IPR015943">
    <property type="entry name" value="WD40/YVTN_repeat-like_dom_sf"/>
</dbReference>
<dbReference type="Gene3D" id="2.130.10.10">
    <property type="entry name" value="YVTN repeat-like/Quinoprotein amine dehydrogenase"/>
    <property type="match status" value="2"/>
</dbReference>
<dbReference type="PANTHER" id="PTHR44019">
    <property type="entry name" value="WD REPEAT-CONTAINING PROTEIN 55"/>
    <property type="match status" value="1"/>
</dbReference>
<dbReference type="EMBL" id="NHZQ01000138">
    <property type="protein sequence ID" value="PSK50322.1"/>
    <property type="molecule type" value="Genomic_DNA"/>
</dbReference>
<dbReference type="SMART" id="SM00320">
    <property type="entry name" value="WD40"/>
    <property type="match status" value="4"/>
</dbReference>
<evidence type="ECO:0000256" key="1">
    <source>
        <dbReference type="ARBA" id="ARBA00007625"/>
    </source>
</evidence>
<name>A0A2P7ZQ37_9PEZI</name>